<reference evidence="2" key="1">
    <citation type="journal article" date="2023" name="Science">
        <title>Genome structures resolve the early diversification of teleost fishes.</title>
        <authorList>
            <person name="Parey E."/>
            <person name="Louis A."/>
            <person name="Montfort J."/>
            <person name="Bouchez O."/>
            <person name="Roques C."/>
            <person name="Iampietro C."/>
            <person name="Lluch J."/>
            <person name="Castinel A."/>
            <person name="Donnadieu C."/>
            <person name="Desvignes T."/>
            <person name="Floi Bucao C."/>
            <person name="Jouanno E."/>
            <person name="Wen M."/>
            <person name="Mejri S."/>
            <person name="Dirks R."/>
            <person name="Jansen H."/>
            <person name="Henkel C."/>
            <person name="Chen W.J."/>
            <person name="Zahm M."/>
            <person name="Cabau C."/>
            <person name="Klopp C."/>
            <person name="Thompson A.W."/>
            <person name="Robinson-Rechavi M."/>
            <person name="Braasch I."/>
            <person name="Lecointre G."/>
            <person name="Bobe J."/>
            <person name="Postlethwait J.H."/>
            <person name="Berthelot C."/>
            <person name="Roest Crollius H."/>
            <person name="Guiguen Y."/>
        </authorList>
    </citation>
    <scope>NUCLEOTIDE SEQUENCE</scope>
    <source>
        <strain evidence="2">WJC10195</strain>
    </source>
</reference>
<keyword evidence="3" id="KW-1185">Reference proteome</keyword>
<proteinExistence type="predicted"/>
<comment type="caution">
    <text evidence="2">The sequence shown here is derived from an EMBL/GenBank/DDBJ whole genome shotgun (WGS) entry which is preliminary data.</text>
</comment>
<evidence type="ECO:0000313" key="3">
    <source>
        <dbReference type="Proteomes" id="UP001152622"/>
    </source>
</evidence>
<dbReference type="EMBL" id="JAINUF010000006">
    <property type="protein sequence ID" value="KAJ8356076.1"/>
    <property type="molecule type" value="Genomic_DNA"/>
</dbReference>
<dbReference type="AlphaFoldDB" id="A0A9Q1FDA2"/>
<organism evidence="2 3">
    <name type="scientific">Synaphobranchus kaupii</name>
    <name type="common">Kaup's arrowtooth eel</name>
    <dbReference type="NCBI Taxonomy" id="118154"/>
    <lineage>
        <taxon>Eukaryota</taxon>
        <taxon>Metazoa</taxon>
        <taxon>Chordata</taxon>
        <taxon>Craniata</taxon>
        <taxon>Vertebrata</taxon>
        <taxon>Euteleostomi</taxon>
        <taxon>Actinopterygii</taxon>
        <taxon>Neopterygii</taxon>
        <taxon>Teleostei</taxon>
        <taxon>Anguilliformes</taxon>
        <taxon>Synaphobranchidae</taxon>
        <taxon>Synaphobranchus</taxon>
    </lineage>
</organism>
<evidence type="ECO:0000313" key="2">
    <source>
        <dbReference type="EMBL" id="KAJ8356076.1"/>
    </source>
</evidence>
<protein>
    <submittedName>
        <fullName evidence="2">Uncharacterized protein</fullName>
    </submittedName>
</protein>
<name>A0A9Q1FDA2_SYNKA</name>
<gene>
    <name evidence="2" type="ORF">SKAU_G00188700</name>
</gene>
<accession>A0A9Q1FDA2</accession>
<evidence type="ECO:0000256" key="1">
    <source>
        <dbReference type="SAM" id="MobiDB-lite"/>
    </source>
</evidence>
<sequence length="129" mass="13791">MDLPLIWKGACPRVAGFLVPAHKSRRRGCSVHKVTRQTSLGRCRPSSASAPLQPPVPKALSLPELSLPELIKETGVARLTGLRMRSISTSSSAPPLPSPSFESDTDGPSRRRLAAAMRDIAPGRMVGTQ</sequence>
<dbReference type="Proteomes" id="UP001152622">
    <property type="component" value="Chromosome 6"/>
</dbReference>
<feature type="region of interest" description="Disordered" evidence="1">
    <location>
        <begin position="86"/>
        <end position="129"/>
    </location>
</feature>